<evidence type="ECO:0000313" key="1">
    <source>
        <dbReference type="EMBL" id="TDF73059.1"/>
    </source>
</evidence>
<dbReference type="Proteomes" id="UP000294588">
    <property type="component" value="Unassembled WGS sequence"/>
</dbReference>
<organism evidence="1 2">
    <name type="scientific">Candidatus Syntrophosphaera thermopropionivorans</name>
    <dbReference type="NCBI Taxonomy" id="2593015"/>
    <lineage>
        <taxon>Bacteria</taxon>
        <taxon>Pseudomonadati</taxon>
        <taxon>Candidatus Cloacimonadota</taxon>
        <taxon>Candidatus Cloacimonadia</taxon>
        <taxon>Candidatus Cloacimonadales</taxon>
        <taxon>Candidatus Cloacimonadaceae</taxon>
        <taxon>Candidatus Syntrophosphaera</taxon>
    </lineage>
</organism>
<name>A0AC61QJ76_9BACT</name>
<accession>A0AC61QJ76</accession>
<proteinExistence type="predicted"/>
<keyword evidence="2" id="KW-1185">Reference proteome</keyword>
<protein>
    <submittedName>
        <fullName evidence="1">Site-specific DNA-methyltransferase</fullName>
    </submittedName>
</protein>
<gene>
    <name evidence="1" type="ORF">E0946_04070</name>
</gene>
<evidence type="ECO:0000313" key="2">
    <source>
        <dbReference type="Proteomes" id="UP000294588"/>
    </source>
</evidence>
<reference evidence="1" key="1">
    <citation type="submission" date="2019-03" db="EMBL/GenBank/DDBJ databases">
        <title>Candidatus Syntrophosphaera thermopropionivorans: a novel player in syntrophic propionate oxidation during anaerobic digestion.</title>
        <authorList>
            <person name="Dyksma S."/>
        </authorList>
    </citation>
    <scope>NUCLEOTIDE SEQUENCE</scope>
    <source>
        <strain evidence="1">W5</strain>
    </source>
</reference>
<comment type="caution">
    <text evidence="1">The sequence shown here is derived from an EMBL/GenBank/DDBJ whole genome shotgun (WGS) entry which is preliminary data.</text>
</comment>
<sequence length="532" mass="62413">MDGSEKGELLSLSEASNWASKYMGRKVTVSNITYLIQYGKIPKYDNNGNTQILKEDLMYYYRNHYYSKVDKWIQQDDKDINWLLSFDNYTEAERTKHVNRLHPYKGKFIPQLVEYFLDEHTDELKNVVFFHPGDIIIDPFCGSGTTLVEASELGIKAIGVDISEFNALISNCKVGDYNLVELEIELNKISDLLRLYLSNSRILDFDDVLIKELNKFNVKYFPSPEFKYRLAKGEINEEEYAKQKEMDFLSIYNNLIAEYHIKLKQDKQDTFLDKWYLHNVRNEIEYVYGLIQQIKNENIRNIATIILSRTMRSCRATTHSDLATLVEPVYYTYYCHKHKKICKPLFSILKWWLTYSSDTVKRLAEYAKLRKDKMQYCLTGDSRTIDIIDELSKVNPEFADILAKNKARGIFTSPPYVGLIDYHEQHAYAYDLFGFKRNDELEIGPLYKGQGLEARKSYIEGISTVLNNFKKYLVKDYDIFIVANDKYNLYPIIADLSGMKIVNQYKRPVLNRTEKDKNAYSESIFHLKDKSL</sequence>
<dbReference type="EMBL" id="SMOG01000009">
    <property type="protein sequence ID" value="TDF73059.1"/>
    <property type="molecule type" value="Genomic_DNA"/>
</dbReference>